<dbReference type="EMBL" id="JAQQWL010000011">
    <property type="protein sequence ID" value="KAK8048310.1"/>
    <property type="molecule type" value="Genomic_DNA"/>
</dbReference>
<dbReference type="GeneID" id="92094512"/>
<sequence length="380" mass="41992">MTMSPRETHGRKSAFITGITGQDGFYLSQLLLDKNYVVHGLVRPSSRTYHNQKSSNIDCRVIAHHGDVLDQTQLRRTIAGIRPDEVYHLAAQSHVPTSLALTEYTVSVVAMGTLNVLNILVDLRSDKEIKLLNACSSEIFCRVAESPQTELTPFRPMSPYAVAKEAAYWLVSNAREDYGIFAASAISFNHESPIRREYSIGVEARPDFVSRKITWGVAAIALGFKQSIVLGNLDARRDWSHARDLVCGMHALLQLPEPVDMILASGESHSVRDVVEAAFGVAYGAEQSTRWRGTGNDEIGTDKETGIIRVKVSETFRRPLDVQYLQGSAGKAKARLGWVAETKLHELVREMVQSDLNMLSHGPNTKSHLLILAAPVCTGR</sequence>
<dbReference type="CDD" id="cd05260">
    <property type="entry name" value="GDP_MD_SDR_e"/>
    <property type="match status" value="1"/>
</dbReference>
<reference evidence="6 7" key="1">
    <citation type="submission" date="2023-01" db="EMBL/GenBank/DDBJ databases">
        <title>Analysis of 21 Apiospora genomes using comparative genomics revels a genus with tremendous synthesis potential of carbohydrate active enzymes and secondary metabolites.</title>
        <authorList>
            <person name="Sorensen T."/>
        </authorList>
    </citation>
    <scope>NUCLEOTIDE SEQUENCE [LARGE SCALE GENOMIC DNA]</scope>
    <source>
        <strain evidence="6 7">CBS 135458</strain>
    </source>
</reference>
<accession>A0ABR1TNR9</accession>
<evidence type="ECO:0000256" key="3">
    <source>
        <dbReference type="ARBA" id="ARBA00011989"/>
    </source>
</evidence>
<dbReference type="InterPro" id="IPR036291">
    <property type="entry name" value="NAD(P)-bd_dom_sf"/>
</dbReference>
<evidence type="ECO:0000259" key="5">
    <source>
        <dbReference type="Pfam" id="PF16363"/>
    </source>
</evidence>
<evidence type="ECO:0000256" key="1">
    <source>
        <dbReference type="ARBA" id="ARBA00001937"/>
    </source>
</evidence>
<dbReference type="InterPro" id="IPR006368">
    <property type="entry name" value="GDP_Man_deHydtase"/>
</dbReference>
<dbReference type="RefSeq" id="XP_066710559.1">
    <property type="nucleotide sequence ID" value="XM_066861449.1"/>
</dbReference>
<dbReference type="PANTHER" id="PTHR43715">
    <property type="entry name" value="GDP-MANNOSE 4,6-DEHYDRATASE"/>
    <property type="match status" value="1"/>
</dbReference>
<keyword evidence="4" id="KW-0456">Lyase</keyword>
<proteinExistence type="inferred from homology"/>
<comment type="caution">
    <text evidence="6">The sequence shown here is derived from an EMBL/GenBank/DDBJ whole genome shotgun (WGS) entry which is preliminary data.</text>
</comment>
<dbReference type="Gene3D" id="3.90.25.10">
    <property type="entry name" value="UDP-galactose 4-epimerase, domain 1"/>
    <property type="match status" value="1"/>
</dbReference>
<evidence type="ECO:0000256" key="4">
    <source>
        <dbReference type="ARBA" id="ARBA00023239"/>
    </source>
</evidence>
<comment type="cofactor">
    <cofactor evidence="1">
        <name>NADP(+)</name>
        <dbReference type="ChEBI" id="CHEBI:58349"/>
    </cofactor>
</comment>
<dbReference type="SUPFAM" id="SSF51735">
    <property type="entry name" value="NAD(P)-binding Rossmann-fold domains"/>
    <property type="match status" value="1"/>
</dbReference>
<evidence type="ECO:0000256" key="2">
    <source>
        <dbReference type="ARBA" id="ARBA00009263"/>
    </source>
</evidence>
<evidence type="ECO:0000313" key="6">
    <source>
        <dbReference type="EMBL" id="KAK8048310.1"/>
    </source>
</evidence>
<evidence type="ECO:0000313" key="7">
    <source>
        <dbReference type="Proteomes" id="UP001480595"/>
    </source>
</evidence>
<protein>
    <recommendedName>
        <fullName evidence="3">GDP-mannose 4,6-dehydratase</fullName>
        <ecNumber evidence="3">4.2.1.47</ecNumber>
    </recommendedName>
</protein>
<dbReference type="EC" id="4.2.1.47" evidence="3"/>
<comment type="similarity">
    <text evidence="2">Belongs to the NAD(P)-dependent epimerase/dehydratase family. GDP-mannose 4,6-dehydratase subfamily.</text>
</comment>
<dbReference type="InterPro" id="IPR016040">
    <property type="entry name" value="NAD(P)-bd_dom"/>
</dbReference>
<dbReference type="Proteomes" id="UP001480595">
    <property type="component" value="Unassembled WGS sequence"/>
</dbReference>
<gene>
    <name evidence="6" type="ORF">PG994_010040</name>
</gene>
<dbReference type="Pfam" id="PF16363">
    <property type="entry name" value="GDP_Man_Dehyd"/>
    <property type="match status" value="1"/>
</dbReference>
<feature type="domain" description="NAD(P)-binding" evidence="5">
    <location>
        <begin position="15"/>
        <end position="351"/>
    </location>
</feature>
<organism evidence="6 7">
    <name type="scientific">Apiospora phragmitis</name>
    <dbReference type="NCBI Taxonomy" id="2905665"/>
    <lineage>
        <taxon>Eukaryota</taxon>
        <taxon>Fungi</taxon>
        <taxon>Dikarya</taxon>
        <taxon>Ascomycota</taxon>
        <taxon>Pezizomycotina</taxon>
        <taxon>Sordariomycetes</taxon>
        <taxon>Xylariomycetidae</taxon>
        <taxon>Amphisphaeriales</taxon>
        <taxon>Apiosporaceae</taxon>
        <taxon>Apiospora</taxon>
    </lineage>
</organism>
<dbReference type="Gene3D" id="3.40.50.720">
    <property type="entry name" value="NAD(P)-binding Rossmann-like Domain"/>
    <property type="match status" value="1"/>
</dbReference>
<dbReference type="PANTHER" id="PTHR43715:SF1">
    <property type="entry name" value="GDP-MANNOSE 4,6 DEHYDRATASE"/>
    <property type="match status" value="1"/>
</dbReference>
<name>A0ABR1TNR9_9PEZI</name>
<keyword evidence="7" id="KW-1185">Reference proteome</keyword>